<dbReference type="Pfam" id="PF09393">
    <property type="entry name" value="DUF2001"/>
    <property type="match status" value="1"/>
</dbReference>
<dbReference type="Gene3D" id="2.30.110.40">
    <property type="entry name" value="Phage tail tube protein"/>
    <property type="match status" value="1"/>
</dbReference>
<protein>
    <submittedName>
        <fullName evidence="1">Tail tube protein</fullName>
    </submittedName>
</protein>
<sequence>MANLNAIRTMAAKDVVSAKLANAYVTIDGNRYLLFQAKNLKASFKKTKQEVDILGRPTKGHKSTGGTCSGSLTIYYNTSLFTQMLKKYKDTGEDVYFDIQVTNNDPTSDAGEHRIILKDCNLDGGDIALFDASGDWLEQELDFTFEDWEEPKQFTTLDGMKA</sequence>
<reference evidence="1" key="1">
    <citation type="journal article" date="2021" name="Proc. Natl. Acad. Sci. U.S.A.">
        <title>A Catalog of Tens of Thousands of Viruses from Human Metagenomes Reveals Hidden Associations with Chronic Diseases.</title>
        <authorList>
            <person name="Tisza M.J."/>
            <person name="Buck C.B."/>
        </authorList>
    </citation>
    <scope>NUCLEOTIDE SEQUENCE</scope>
    <source>
        <strain evidence="1">CtoRD1</strain>
    </source>
</reference>
<name>A0A8S5QDT0_9CAUD</name>
<evidence type="ECO:0000313" key="1">
    <source>
        <dbReference type="EMBL" id="DAE17462.1"/>
    </source>
</evidence>
<accession>A0A8S5QDT0</accession>
<dbReference type="InterPro" id="IPR038628">
    <property type="entry name" value="XkdM-like_sf"/>
</dbReference>
<dbReference type="InterPro" id="IPR018989">
    <property type="entry name" value="DUF2001"/>
</dbReference>
<dbReference type="EMBL" id="BK015641">
    <property type="protein sequence ID" value="DAE17462.1"/>
    <property type="molecule type" value="Genomic_DNA"/>
</dbReference>
<dbReference type="SUPFAM" id="SSF69279">
    <property type="entry name" value="Phage tail proteins"/>
    <property type="match status" value="1"/>
</dbReference>
<proteinExistence type="predicted"/>
<organism evidence="1">
    <name type="scientific">Siphoviridae sp. ctoRD1</name>
    <dbReference type="NCBI Taxonomy" id="2825669"/>
    <lineage>
        <taxon>Viruses</taxon>
        <taxon>Duplodnaviria</taxon>
        <taxon>Heunggongvirae</taxon>
        <taxon>Uroviricota</taxon>
        <taxon>Caudoviricetes</taxon>
    </lineage>
</organism>